<evidence type="ECO:0000313" key="1">
    <source>
        <dbReference type="Proteomes" id="UP000887580"/>
    </source>
</evidence>
<reference evidence="2" key="1">
    <citation type="submission" date="2022-11" db="UniProtKB">
        <authorList>
            <consortium name="WormBaseParasite"/>
        </authorList>
    </citation>
    <scope>IDENTIFICATION</scope>
</reference>
<organism evidence="1 2">
    <name type="scientific">Panagrolaimus sp. PS1159</name>
    <dbReference type="NCBI Taxonomy" id="55785"/>
    <lineage>
        <taxon>Eukaryota</taxon>
        <taxon>Metazoa</taxon>
        <taxon>Ecdysozoa</taxon>
        <taxon>Nematoda</taxon>
        <taxon>Chromadorea</taxon>
        <taxon>Rhabditida</taxon>
        <taxon>Tylenchina</taxon>
        <taxon>Panagrolaimomorpha</taxon>
        <taxon>Panagrolaimoidea</taxon>
        <taxon>Panagrolaimidae</taxon>
        <taxon>Panagrolaimus</taxon>
    </lineage>
</organism>
<dbReference type="WBParaSite" id="PS1159_v2.g7992.t1">
    <property type="protein sequence ID" value="PS1159_v2.g7992.t1"/>
    <property type="gene ID" value="PS1159_v2.g7992"/>
</dbReference>
<accession>A0AC35GS60</accession>
<sequence>MKVILKTNSKIIEPINVVKKRQYYPKSWWYYKQKRQQKKLEQQTLPLLQLKPKKNLLQSAPIKQSLNLPKQPNFPLNAPKKDILLYRDDADINVTDVKDHIALRCNDWKQINFDKRLLANMKNCGFIWPRKVQEAVIPYIIEGFSKEN</sequence>
<protein>
    <submittedName>
        <fullName evidence="2">Uncharacterized protein</fullName>
    </submittedName>
</protein>
<proteinExistence type="predicted"/>
<evidence type="ECO:0000313" key="2">
    <source>
        <dbReference type="WBParaSite" id="PS1159_v2.g7992.t1"/>
    </source>
</evidence>
<dbReference type="Proteomes" id="UP000887580">
    <property type="component" value="Unplaced"/>
</dbReference>
<name>A0AC35GS60_9BILA</name>